<dbReference type="InterPro" id="IPR023058">
    <property type="entry name" value="PPIase_PpiC_CS"/>
</dbReference>
<evidence type="ECO:0000313" key="4">
    <source>
        <dbReference type="EMBL" id="MBU2690746.1"/>
    </source>
</evidence>
<accession>A0A948W6K5</accession>
<feature type="domain" description="PpiC" evidence="3">
    <location>
        <begin position="309"/>
        <end position="404"/>
    </location>
</feature>
<evidence type="ECO:0000259" key="3">
    <source>
        <dbReference type="PROSITE" id="PS50198"/>
    </source>
</evidence>
<dbReference type="Gene3D" id="1.10.4030.10">
    <property type="entry name" value="Porin chaperone SurA, peptide-binding domain"/>
    <property type="match status" value="1"/>
</dbReference>
<dbReference type="PANTHER" id="PTHR47637:SF1">
    <property type="entry name" value="CHAPERONE SURA"/>
    <property type="match status" value="1"/>
</dbReference>
<dbReference type="Pfam" id="PF13624">
    <property type="entry name" value="SurA_N_3"/>
    <property type="match status" value="1"/>
</dbReference>
<sequence>MKAGYRTMKTSALGRHFSKGLRRGLLAAILLLVAAWGVPRAADYTETIAAVVEDDPILLSDVMERYELLVAQGTVDSSDTTGAKTIQRQILDQLIEDKLLLLEASAQEIQVSEEEIGSAVQQTLDGLLQEFGSREAFLSQLEKEGLTEEGLRTQYREDARNQILASRLIGREIRSKTEVTDADVRTFFDENRDQIPQKPKLMRLSDIYISVRPDAAIENSRRQEAADVRNQILTGQSTFEKAAGLYSDDPSGTEGGGLGRFQKGDFDPAFENAAFALNVGEISQPVRTRFGYHLIRLDEVDPQGGWAGVHHILFGIPPTRADEARARQRADAVRLRISKGETFAAVAQTASDDTLSGARGGDLGWLPMEAFQGAVKQTMDTLAVGAISAVVPGDGGFHIMKITGIQEPGDYTFEEIKEDLKEMALRSKMEEMYRAWMETLREKFYVEVNVLGG</sequence>
<keyword evidence="2" id="KW-0697">Rotamase</keyword>
<dbReference type="PROSITE" id="PS50198">
    <property type="entry name" value="PPIC_PPIASE_2"/>
    <property type="match status" value="2"/>
</dbReference>
<keyword evidence="1" id="KW-0732">Signal</keyword>
<evidence type="ECO:0000313" key="5">
    <source>
        <dbReference type="Proteomes" id="UP000777784"/>
    </source>
</evidence>
<dbReference type="InterPro" id="IPR027304">
    <property type="entry name" value="Trigger_fact/SurA_dom_sf"/>
</dbReference>
<dbReference type="GO" id="GO:0003755">
    <property type="term" value="F:peptidyl-prolyl cis-trans isomerase activity"/>
    <property type="evidence" value="ECO:0007669"/>
    <property type="project" value="UniProtKB-KW"/>
</dbReference>
<gene>
    <name evidence="4" type="ORF">KJ970_07435</name>
</gene>
<keyword evidence="2 4" id="KW-0413">Isomerase</keyword>
<dbReference type="Proteomes" id="UP000777784">
    <property type="component" value="Unassembled WGS sequence"/>
</dbReference>
<dbReference type="InterPro" id="IPR050280">
    <property type="entry name" value="OMP_Chaperone_SurA"/>
</dbReference>
<proteinExistence type="predicted"/>
<dbReference type="AlphaFoldDB" id="A0A948W6K5"/>
<dbReference type="EC" id="5.2.1.8" evidence="4"/>
<organism evidence="4 5">
    <name type="scientific">Eiseniibacteriota bacterium</name>
    <dbReference type="NCBI Taxonomy" id="2212470"/>
    <lineage>
        <taxon>Bacteria</taxon>
        <taxon>Candidatus Eiseniibacteriota</taxon>
    </lineage>
</organism>
<name>A0A948W6K5_UNCEI</name>
<dbReference type="SUPFAM" id="SSF109998">
    <property type="entry name" value="Triger factor/SurA peptide-binding domain-like"/>
    <property type="match status" value="1"/>
</dbReference>
<reference evidence="4" key="1">
    <citation type="submission" date="2021-05" db="EMBL/GenBank/DDBJ databases">
        <title>Energy efficiency and biological interactions define the core microbiome of deep oligotrophic groundwater.</title>
        <authorList>
            <person name="Mehrshad M."/>
            <person name="Lopez-Fernandez M."/>
            <person name="Bell E."/>
            <person name="Bernier-Latmani R."/>
            <person name="Bertilsson S."/>
            <person name="Dopson M."/>
        </authorList>
    </citation>
    <scope>NUCLEOTIDE SEQUENCE</scope>
    <source>
        <strain evidence="4">Modern_marine.mb.64</strain>
    </source>
</reference>
<dbReference type="PANTHER" id="PTHR47637">
    <property type="entry name" value="CHAPERONE SURA"/>
    <property type="match status" value="1"/>
</dbReference>
<evidence type="ECO:0000256" key="2">
    <source>
        <dbReference type="PROSITE-ProRule" id="PRU00278"/>
    </source>
</evidence>
<dbReference type="Pfam" id="PF00639">
    <property type="entry name" value="Rotamase"/>
    <property type="match status" value="2"/>
</dbReference>
<evidence type="ECO:0000256" key="1">
    <source>
        <dbReference type="ARBA" id="ARBA00022729"/>
    </source>
</evidence>
<feature type="domain" description="PpiC" evidence="3">
    <location>
        <begin position="199"/>
        <end position="299"/>
    </location>
</feature>
<comment type="caution">
    <text evidence="4">The sequence shown here is derived from an EMBL/GenBank/DDBJ whole genome shotgun (WGS) entry which is preliminary data.</text>
</comment>
<dbReference type="EMBL" id="JAHJDP010000035">
    <property type="protein sequence ID" value="MBU2690746.1"/>
    <property type="molecule type" value="Genomic_DNA"/>
</dbReference>
<dbReference type="InterPro" id="IPR046357">
    <property type="entry name" value="PPIase_dom_sf"/>
</dbReference>
<dbReference type="PROSITE" id="PS01096">
    <property type="entry name" value="PPIC_PPIASE_1"/>
    <property type="match status" value="2"/>
</dbReference>
<protein>
    <submittedName>
        <fullName evidence="4">Peptidylprolyl isomerase</fullName>
        <ecNumber evidence="4">5.2.1.8</ecNumber>
    </submittedName>
</protein>
<dbReference type="Gene3D" id="3.10.50.40">
    <property type="match status" value="2"/>
</dbReference>
<dbReference type="InterPro" id="IPR000297">
    <property type="entry name" value="PPIase_PpiC"/>
</dbReference>
<dbReference type="SUPFAM" id="SSF54534">
    <property type="entry name" value="FKBP-like"/>
    <property type="match status" value="2"/>
</dbReference>